<accession>A0A1L3STL1</accession>
<dbReference type="OrthoDB" id="7916166at2"/>
<sequence length="164" mass="18016">MLNQFTLPRLVGASIAILAVLLVAGWLTREDLASKPYLKVMGSGFMFNYRVADVYYGFTAIVQRPLPTGSIIEAAFEDPAGGAEHVVRTRVGTDTNRYSLRSPPVRGVEKDRPYTVAIRVLDREEKQVLWRDQVSVKSQISDTVVPKEPLTVGPGYALNPNPGG</sequence>
<keyword evidence="3" id="KW-1185">Reference proteome</keyword>
<reference evidence="3" key="1">
    <citation type="submission" date="2016-11" db="EMBL/GenBank/DDBJ databases">
        <title>Mesorhizobium oceanicum sp. nov., isolated from deep seawater in South China Sea.</title>
        <authorList>
            <person name="Fu G.-Y."/>
        </authorList>
    </citation>
    <scope>NUCLEOTIDE SEQUENCE [LARGE SCALE GENOMIC DNA]</scope>
    <source>
        <strain evidence="3">B7</strain>
    </source>
</reference>
<evidence type="ECO:0000256" key="1">
    <source>
        <dbReference type="SAM" id="Phobius"/>
    </source>
</evidence>
<name>A0A1L3STL1_9HYPH</name>
<gene>
    <name evidence="2" type="ORF">BSQ44_16040</name>
</gene>
<evidence type="ECO:0000313" key="2">
    <source>
        <dbReference type="EMBL" id="APH72701.1"/>
    </source>
</evidence>
<feature type="transmembrane region" description="Helical" evidence="1">
    <location>
        <begin position="6"/>
        <end position="27"/>
    </location>
</feature>
<dbReference type="EMBL" id="CP018171">
    <property type="protein sequence ID" value="APH72701.1"/>
    <property type="molecule type" value="Genomic_DNA"/>
</dbReference>
<keyword evidence="1" id="KW-0812">Transmembrane</keyword>
<dbReference type="STRING" id="1670800.BSQ44_16040"/>
<keyword evidence="1" id="KW-1133">Transmembrane helix</keyword>
<dbReference type="AlphaFoldDB" id="A0A1L3STL1"/>
<dbReference type="Proteomes" id="UP000182840">
    <property type="component" value="Chromosome"/>
</dbReference>
<protein>
    <submittedName>
        <fullName evidence="2">Uncharacterized protein</fullName>
    </submittedName>
</protein>
<organism evidence="2 3">
    <name type="scientific">Aquibium oceanicum</name>
    <dbReference type="NCBI Taxonomy" id="1670800"/>
    <lineage>
        <taxon>Bacteria</taxon>
        <taxon>Pseudomonadati</taxon>
        <taxon>Pseudomonadota</taxon>
        <taxon>Alphaproteobacteria</taxon>
        <taxon>Hyphomicrobiales</taxon>
        <taxon>Phyllobacteriaceae</taxon>
        <taxon>Aquibium</taxon>
    </lineage>
</organism>
<keyword evidence="1" id="KW-0472">Membrane</keyword>
<dbReference type="RefSeq" id="WP_072605942.1">
    <property type="nucleotide sequence ID" value="NZ_CP018171.1"/>
</dbReference>
<proteinExistence type="predicted"/>
<evidence type="ECO:0000313" key="3">
    <source>
        <dbReference type="Proteomes" id="UP000182840"/>
    </source>
</evidence>
<dbReference type="KEGG" id="meso:BSQ44_16040"/>